<dbReference type="Proteomes" id="UP000436088">
    <property type="component" value="Unassembled WGS sequence"/>
</dbReference>
<name>A0A6A3CCC4_HIBSY</name>
<dbReference type="Pfam" id="PF20160">
    <property type="entry name" value="C-JID"/>
    <property type="match status" value="1"/>
</dbReference>
<evidence type="ECO:0000256" key="1">
    <source>
        <dbReference type="ARBA" id="ARBA00022614"/>
    </source>
</evidence>
<evidence type="ECO:0000313" key="7">
    <source>
        <dbReference type="Proteomes" id="UP000436088"/>
    </source>
</evidence>
<evidence type="ECO:0000256" key="2">
    <source>
        <dbReference type="ARBA" id="ARBA00022737"/>
    </source>
</evidence>
<sequence length="690" mass="78078">MFLFSSLAFRISNNMLNLNVNAVSKMKKLRLLKVLCLSNCDELKYLPNELRLLDWMGYPLRFLPPSFQPDNLVALLLPYSRIEQLWRGNIPLYKLKVLNLKGSENLIKTPDFTTAPNLETLVLEGCTRLVDVHPSVGVLSRLKLLNLRSCTSLRNLPTKIGIESLETLILKDCRNLISLPSSIGGCKCLRTLDLSGCYKVANLPENLQQVELLEELDLSETAIAKPPSFIFQLKNLKVLSLNRLKTPSSKLAPILPSLFEVFQRGRIESVPLMLHSLSGLISLRELKLRNCNLRDGDIPSDIYCLHYLEKLELGSNNFFSIPVSGNRFPSLQYLGLSNCRELKSIPSLATPSKYCNALERFNGLHCYKLFENTNILTVLKFYLKVVSCLRKSIDFVMPGGEIPKWFSHQTVGSSIKTPLPNNIQNDSQWMGVAFCCIFVNDDASRDEELTCDAVIHHRNSGQADSDGSGFRGRNPRRVSVDGWIFSKEYNQPIIKDHLYCCFLFRDRLYPFSLEDKCGESETENSSTLDCSNQEFDELQFSVISDDSHISVKVKKCGLRIVYQKDLEDINEDSAADGSIAEGPLIKRRHNVAEVENVDLRKALLRALEELFDLPSQTKELYVSNKPFVAIRGLQLDYYMLHQIRVFLIPTSFALVLLAAGATEVMATTGIMDFITLANFHGRRCCYFLVI</sequence>
<dbReference type="InterPro" id="IPR032675">
    <property type="entry name" value="LRR_dom_sf"/>
</dbReference>
<dbReference type="PANTHER" id="PTHR11017">
    <property type="entry name" value="LEUCINE-RICH REPEAT-CONTAINING PROTEIN"/>
    <property type="match status" value="1"/>
</dbReference>
<keyword evidence="3" id="KW-0611">Plant defense</keyword>
<protein>
    <recommendedName>
        <fullName evidence="8">TMV resistance protein N-like</fullName>
    </recommendedName>
</protein>
<dbReference type="InterPro" id="IPR044974">
    <property type="entry name" value="Disease_R_plants"/>
</dbReference>
<evidence type="ECO:0000313" key="6">
    <source>
        <dbReference type="EMBL" id="KAE8725118.1"/>
    </source>
</evidence>
<dbReference type="AlphaFoldDB" id="A0A6A3CCC4"/>
<dbReference type="EMBL" id="VEPZ02000430">
    <property type="protein sequence ID" value="KAE8725118.1"/>
    <property type="molecule type" value="Genomic_DNA"/>
</dbReference>
<comment type="caution">
    <text evidence="6">The sequence shown here is derived from an EMBL/GenBank/DDBJ whole genome shotgun (WGS) entry which is preliminary data.</text>
</comment>
<dbReference type="PANTHER" id="PTHR11017:SF559">
    <property type="entry name" value="DISEASE RESISTANCE PROTEIN CHL1"/>
    <property type="match status" value="1"/>
</dbReference>
<proteinExistence type="predicted"/>
<feature type="domain" description="Disease resistance protein RPS4B/Roq1-like leucine-rich repeats" evidence="5">
    <location>
        <begin position="189"/>
        <end position="372"/>
    </location>
</feature>
<evidence type="ECO:0000256" key="3">
    <source>
        <dbReference type="ARBA" id="ARBA00022821"/>
    </source>
</evidence>
<feature type="domain" description="C-JID" evidence="4">
    <location>
        <begin position="397"/>
        <end position="567"/>
    </location>
</feature>
<evidence type="ECO:0000259" key="4">
    <source>
        <dbReference type="Pfam" id="PF20160"/>
    </source>
</evidence>
<gene>
    <name evidence="6" type="ORF">F3Y22_tig00009009pilonHSYRG00075</name>
</gene>
<dbReference type="InterPro" id="IPR045344">
    <property type="entry name" value="C-JID"/>
</dbReference>
<keyword evidence="1" id="KW-0433">Leucine-rich repeat</keyword>
<evidence type="ECO:0008006" key="8">
    <source>
        <dbReference type="Google" id="ProtNLM"/>
    </source>
</evidence>
<reference evidence="6" key="1">
    <citation type="submission" date="2019-09" db="EMBL/GenBank/DDBJ databases">
        <title>Draft genome information of white flower Hibiscus syriacus.</title>
        <authorList>
            <person name="Kim Y.-M."/>
        </authorList>
    </citation>
    <scope>NUCLEOTIDE SEQUENCE [LARGE SCALE GENOMIC DNA]</scope>
    <source>
        <strain evidence="6">YM2019G1</strain>
    </source>
</reference>
<dbReference type="GO" id="GO:0006952">
    <property type="term" value="P:defense response"/>
    <property type="evidence" value="ECO:0007669"/>
    <property type="project" value="InterPro"/>
</dbReference>
<accession>A0A6A3CCC4</accession>
<dbReference type="Pfam" id="PF23286">
    <property type="entry name" value="LRR_13"/>
    <property type="match status" value="1"/>
</dbReference>
<keyword evidence="2" id="KW-0677">Repeat</keyword>
<dbReference type="Gene3D" id="3.80.10.10">
    <property type="entry name" value="Ribonuclease Inhibitor"/>
    <property type="match status" value="2"/>
</dbReference>
<organism evidence="6 7">
    <name type="scientific">Hibiscus syriacus</name>
    <name type="common">Rose of Sharon</name>
    <dbReference type="NCBI Taxonomy" id="106335"/>
    <lineage>
        <taxon>Eukaryota</taxon>
        <taxon>Viridiplantae</taxon>
        <taxon>Streptophyta</taxon>
        <taxon>Embryophyta</taxon>
        <taxon>Tracheophyta</taxon>
        <taxon>Spermatophyta</taxon>
        <taxon>Magnoliopsida</taxon>
        <taxon>eudicotyledons</taxon>
        <taxon>Gunneridae</taxon>
        <taxon>Pentapetalae</taxon>
        <taxon>rosids</taxon>
        <taxon>malvids</taxon>
        <taxon>Malvales</taxon>
        <taxon>Malvaceae</taxon>
        <taxon>Malvoideae</taxon>
        <taxon>Hibiscus</taxon>
    </lineage>
</organism>
<dbReference type="InterPro" id="IPR058546">
    <property type="entry name" value="RPS4B/Roq1-like_LRR"/>
</dbReference>
<dbReference type="SUPFAM" id="SSF52058">
    <property type="entry name" value="L domain-like"/>
    <property type="match status" value="1"/>
</dbReference>
<keyword evidence="7" id="KW-1185">Reference proteome</keyword>
<evidence type="ECO:0000259" key="5">
    <source>
        <dbReference type="Pfam" id="PF23286"/>
    </source>
</evidence>